<accession>A0A835D6W3</accession>
<reference evidence="3 4" key="1">
    <citation type="submission" date="2020-04" db="EMBL/GenBank/DDBJ databases">
        <title>Plant Genome Project.</title>
        <authorList>
            <person name="Zhang R.-G."/>
        </authorList>
    </citation>
    <scope>NUCLEOTIDE SEQUENCE [LARGE SCALE GENOMIC DNA]</scope>
    <source>
        <strain evidence="3">YNK0</strain>
        <tissue evidence="3">Leaf</tissue>
    </source>
</reference>
<protein>
    <recommendedName>
        <fullName evidence="2">TRF2/HOY1 PH-like domain-containing protein</fullName>
    </recommendedName>
</protein>
<dbReference type="PANTHER" id="PTHR33494:SF1">
    <property type="entry name" value="C2H2-TYPE DOMAIN-CONTAINING PROTEIN-RELATED"/>
    <property type="match status" value="1"/>
</dbReference>
<dbReference type="AlphaFoldDB" id="A0A835D6W3"/>
<feature type="region of interest" description="Disordered" evidence="1">
    <location>
        <begin position="1"/>
        <end position="29"/>
    </location>
</feature>
<keyword evidence="4" id="KW-1185">Reference proteome</keyword>
<proteinExistence type="predicted"/>
<feature type="compositionally biased region" description="Basic and acidic residues" evidence="1">
    <location>
        <begin position="377"/>
        <end position="393"/>
    </location>
</feature>
<dbReference type="Proteomes" id="UP000655225">
    <property type="component" value="Unassembled WGS sequence"/>
</dbReference>
<feature type="region of interest" description="Disordered" evidence="1">
    <location>
        <begin position="492"/>
        <end position="535"/>
    </location>
</feature>
<evidence type="ECO:0000313" key="3">
    <source>
        <dbReference type="EMBL" id="KAF8392988.1"/>
    </source>
</evidence>
<dbReference type="OrthoDB" id="1516808at2759"/>
<feature type="region of interest" description="Disordered" evidence="1">
    <location>
        <begin position="304"/>
        <end position="325"/>
    </location>
</feature>
<dbReference type="PANTHER" id="PTHR33494">
    <property type="entry name" value="OS02G0793800 PROTEIN"/>
    <property type="match status" value="1"/>
</dbReference>
<evidence type="ECO:0000259" key="2">
    <source>
        <dbReference type="Pfam" id="PF24818"/>
    </source>
</evidence>
<gene>
    <name evidence="3" type="ORF">HHK36_021229</name>
</gene>
<evidence type="ECO:0000313" key="4">
    <source>
        <dbReference type="Proteomes" id="UP000655225"/>
    </source>
</evidence>
<evidence type="ECO:0000256" key="1">
    <source>
        <dbReference type="SAM" id="MobiDB-lite"/>
    </source>
</evidence>
<feature type="compositionally biased region" description="Low complexity" evidence="1">
    <location>
        <begin position="311"/>
        <end position="324"/>
    </location>
</feature>
<feature type="domain" description="TRF2/HOY1 PH-like" evidence="2">
    <location>
        <begin position="129"/>
        <end position="246"/>
    </location>
</feature>
<feature type="compositionally biased region" description="Basic and acidic residues" evidence="1">
    <location>
        <begin position="8"/>
        <end position="24"/>
    </location>
</feature>
<sequence length="570" mass="63120">MNSGNLRAESEKPERNKLPVKLEIEESFDEEEHSPLNKRYKLSSPFHQQWSLGIDTFPVPPLQYNLLNEPSPLGLRLKKSPSLLDLIQMKLGQGNTSTLGNLHYENLELGRKDLKSIAASGTDKLKASNFPASLLRIGKWECVSRYEGDLVAKCYFAKHKIVWEVLDGGLKNKMEIQWSDIVSLNAYYPDNGPGTLDIVLTRQPLFFRETNPQPRKHTLWQATADFTGGEASLHRRHFLQCPQGLLGKHFEKLIQCDPRLNLLSRQPEIMLDSPYFDPRASIFEDPDESKCHGFDPLTSACGSTVSGLQDAASPSVAQSSSAKSELWDPVGRAPEHLSMQIPSPSSGAKSELWDPVSRAPEYLSMQIPSPSSVMDTHGIEENRSSEIEESRELSNMDQFKVPGLHPSMSMSDLVSHIGHCISGQVTSGNPLLSGEGLRNSNMLEDITQYLLSDSQLTSASDEQSLMSRVNSFCCLLQKDPATVQNLQLNCEDGLHEPDDGTNDQSNTTYESESESEVTGCSPAPEGESTNDVSGCKKTLAISRKDSFGELLLSLPRIASLSQLLVQHPRR</sequence>
<name>A0A835D6W3_TETSI</name>
<dbReference type="Pfam" id="PF24818">
    <property type="entry name" value="PH_TRF2_HOY1"/>
    <property type="match status" value="1"/>
</dbReference>
<comment type="caution">
    <text evidence="3">The sequence shown here is derived from an EMBL/GenBank/DDBJ whole genome shotgun (WGS) entry which is preliminary data.</text>
</comment>
<feature type="region of interest" description="Disordered" evidence="1">
    <location>
        <begin position="366"/>
        <end position="393"/>
    </location>
</feature>
<dbReference type="InterPro" id="IPR057939">
    <property type="entry name" value="TRF2_HOY1_PH"/>
</dbReference>
<dbReference type="EMBL" id="JABCRI010000015">
    <property type="protein sequence ID" value="KAF8392988.1"/>
    <property type="molecule type" value="Genomic_DNA"/>
</dbReference>
<organism evidence="3 4">
    <name type="scientific">Tetracentron sinense</name>
    <name type="common">Spur-leaf</name>
    <dbReference type="NCBI Taxonomy" id="13715"/>
    <lineage>
        <taxon>Eukaryota</taxon>
        <taxon>Viridiplantae</taxon>
        <taxon>Streptophyta</taxon>
        <taxon>Embryophyta</taxon>
        <taxon>Tracheophyta</taxon>
        <taxon>Spermatophyta</taxon>
        <taxon>Magnoliopsida</taxon>
        <taxon>Trochodendrales</taxon>
        <taxon>Trochodendraceae</taxon>
        <taxon>Tetracentron</taxon>
    </lineage>
</organism>
<dbReference type="OMA" id="PQFLFHM"/>